<protein>
    <recommendedName>
        <fullName evidence="3">F-box domain-containing protein</fullName>
    </recommendedName>
</protein>
<dbReference type="OrthoDB" id="2663142at2759"/>
<dbReference type="InParanoid" id="A0A409YAG2"/>
<dbReference type="EMBL" id="NHTK01001340">
    <property type="protein sequence ID" value="PPQ99980.1"/>
    <property type="molecule type" value="Genomic_DNA"/>
</dbReference>
<name>A0A409YAG2_9AGAR</name>
<gene>
    <name evidence="1" type="ORF">CVT24_009559</name>
</gene>
<dbReference type="AlphaFoldDB" id="A0A409YAG2"/>
<evidence type="ECO:0000313" key="2">
    <source>
        <dbReference type="Proteomes" id="UP000284842"/>
    </source>
</evidence>
<accession>A0A409YAG2</accession>
<comment type="caution">
    <text evidence="1">The sequence shown here is derived from an EMBL/GenBank/DDBJ whole genome shotgun (WGS) entry which is preliminary data.</text>
</comment>
<reference evidence="1 2" key="1">
    <citation type="journal article" date="2018" name="Evol. Lett.">
        <title>Horizontal gene cluster transfer increased hallucinogenic mushroom diversity.</title>
        <authorList>
            <person name="Reynolds H.T."/>
            <person name="Vijayakumar V."/>
            <person name="Gluck-Thaler E."/>
            <person name="Korotkin H.B."/>
            <person name="Matheny P.B."/>
            <person name="Slot J.C."/>
        </authorList>
    </citation>
    <scope>NUCLEOTIDE SEQUENCE [LARGE SCALE GENOMIC DNA]</scope>
    <source>
        <strain evidence="1 2">2629</strain>
    </source>
</reference>
<evidence type="ECO:0000313" key="1">
    <source>
        <dbReference type="EMBL" id="PPQ99980.1"/>
    </source>
</evidence>
<keyword evidence="2" id="KW-1185">Reference proteome</keyword>
<evidence type="ECO:0008006" key="3">
    <source>
        <dbReference type="Google" id="ProtNLM"/>
    </source>
</evidence>
<proteinExistence type="predicted"/>
<dbReference type="Proteomes" id="UP000284842">
    <property type="component" value="Unassembled WGS sequence"/>
</dbReference>
<organism evidence="1 2">
    <name type="scientific">Panaeolus cyanescens</name>
    <dbReference type="NCBI Taxonomy" id="181874"/>
    <lineage>
        <taxon>Eukaryota</taxon>
        <taxon>Fungi</taxon>
        <taxon>Dikarya</taxon>
        <taxon>Basidiomycota</taxon>
        <taxon>Agaricomycotina</taxon>
        <taxon>Agaricomycetes</taxon>
        <taxon>Agaricomycetidae</taxon>
        <taxon>Agaricales</taxon>
        <taxon>Agaricineae</taxon>
        <taxon>Galeropsidaceae</taxon>
        <taxon>Panaeolus</taxon>
    </lineage>
</organism>
<sequence>MLTVFLYTKGIAKPLTSDDVARLKLFGSRVHSLGSFYDPYDYSSDPVIDPAALLVINSALQGSPLLPNLQYLSLELPSTDSPNDLCILPLLCSPHLRQLSLTNSAERDWTAAIHDVSLFVQHLAQAAALRDLLIDIPINQYALDSISSLTDLHSLIITPDDNASIDNHFFSSMSKFDSLDTLDLSCAQILWKQTSRSQKLHFHKLTVLRLKINFEDALTLFSIISSTSLVEVEYRFILPADPPYPFRWSRLFDLIKTTSNSVNTLILKPSSSVHVEDPVVTARFRKLYSGIPFSELSSSLLELITPGHRFPALLFPLPRRSSKNGHSLAHDE</sequence>